<dbReference type="InterPro" id="IPR050887">
    <property type="entry name" value="Beta-mannosidase_GH2"/>
</dbReference>
<comment type="subunit">
    <text evidence="4">Homodimer.</text>
</comment>
<evidence type="ECO:0000313" key="18">
    <source>
        <dbReference type="Proteomes" id="UP000886858"/>
    </source>
</evidence>
<dbReference type="EC" id="3.2.1.25" evidence="5"/>
<dbReference type="Gene3D" id="2.60.120.260">
    <property type="entry name" value="Galactose-binding domain-like"/>
    <property type="match status" value="1"/>
</dbReference>
<dbReference type="SUPFAM" id="SSF51445">
    <property type="entry name" value="(Trans)glycosidases"/>
    <property type="match status" value="1"/>
</dbReference>
<evidence type="ECO:0000256" key="3">
    <source>
        <dbReference type="ARBA" id="ARBA00004740"/>
    </source>
</evidence>
<evidence type="ECO:0000256" key="11">
    <source>
        <dbReference type="ARBA" id="ARBA00041069"/>
    </source>
</evidence>
<dbReference type="Gene3D" id="3.20.20.80">
    <property type="entry name" value="Glycosidases"/>
    <property type="match status" value="1"/>
</dbReference>
<comment type="similarity">
    <text evidence="10">Belongs to the glycosyl hydrolase 2 family. Beta-mannosidase B subfamily.</text>
</comment>
<dbReference type="PANTHER" id="PTHR43730:SF1">
    <property type="entry name" value="BETA-MANNOSIDASE"/>
    <property type="match status" value="1"/>
</dbReference>
<dbReference type="SUPFAM" id="SSF49785">
    <property type="entry name" value="Galactose-binding domain-like"/>
    <property type="match status" value="1"/>
</dbReference>
<comment type="subcellular location">
    <subcellularLocation>
        <location evidence="2">Secreted</location>
    </subcellularLocation>
</comment>
<dbReference type="InterPro" id="IPR017853">
    <property type="entry name" value="GH"/>
</dbReference>
<dbReference type="Pfam" id="PF22666">
    <property type="entry name" value="Glyco_hydro_2_N2"/>
    <property type="match status" value="1"/>
</dbReference>
<accession>A0A9D2L0J0</accession>
<feature type="domain" description="Beta-mannosidase Ig-fold" evidence="14">
    <location>
        <begin position="772"/>
        <end position="838"/>
    </location>
</feature>
<feature type="domain" description="Beta-mannosidase-like galactose-binding" evidence="16">
    <location>
        <begin position="14"/>
        <end position="181"/>
    </location>
</feature>
<evidence type="ECO:0000256" key="8">
    <source>
        <dbReference type="ARBA" id="ARBA00023180"/>
    </source>
</evidence>
<evidence type="ECO:0000259" key="13">
    <source>
        <dbReference type="Pfam" id="PF00703"/>
    </source>
</evidence>
<evidence type="ECO:0000256" key="5">
    <source>
        <dbReference type="ARBA" id="ARBA00012754"/>
    </source>
</evidence>
<evidence type="ECO:0000256" key="4">
    <source>
        <dbReference type="ARBA" id="ARBA00011738"/>
    </source>
</evidence>
<evidence type="ECO:0000259" key="16">
    <source>
        <dbReference type="Pfam" id="PF22666"/>
    </source>
</evidence>
<evidence type="ECO:0000256" key="2">
    <source>
        <dbReference type="ARBA" id="ARBA00004613"/>
    </source>
</evidence>
<evidence type="ECO:0000256" key="7">
    <source>
        <dbReference type="ARBA" id="ARBA00022801"/>
    </source>
</evidence>
<dbReference type="SUPFAM" id="SSF49303">
    <property type="entry name" value="beta-Galactosidase/glucuronidase domain"/>
    <property type="match status" value="2"/>
</dbReference>
<sequence length="840" mass="96357">MLIQKLNSSEGLQWSMYQEGEGARLPAVVPGSVYQDLLTNGKLEDPYYRDNELKALKVMENDFTYETHFAVSEGLLECERTLLHFDGIDTLADIFLNGVKVGSADNMHRIWEFPVRELLKPENNELKVMLHSPTRFIEEAYEKRPIEGSTDAMRGFPYLRKAHCMFGWDWGPRLPDAGIWREVSLLGIGPARLDGVYITQHHEPGKVTLSFRVDVDKTKEERVVSFGADEKKLAGPSWRVRVTEPGNGKEGRSWEYVHPAGGKEAPEDSLTIDAPLLWWPNGFGAQPLYQVRVELLCGDEVLDVWEKRIGLRTMTMRIEKDEYGESFAHEVNGVRIFAMGADYIPEDNILSRVTPERTFDLLLQAKNANYNCIRVWGGGNYPYDAFWDACDELGLIVWEDFMFACAVYDLTEEFEQSITAEFIDNIKRIRHHASLGLWCGNNEMEQFVAQGDGWIRRPKEKSDYVKMYEYILPKVLKKYDPNTFYWPASPSSGGAFDEPNAENRGDVHYWDVWHGNKPITEYRKFYFRYVSEFGFQSFPALKTVETFTEPEDRNIFSYVMEKHQRNSSANGKIMNYMEQTFLYPTDFDVTLYASQLLQAEAIRYGVEHFRRNRGRCMGAVIWQLNDCWPVASWSSIDYCGRWKALHYYAKRFFAPVMLSCAEEGILTQDTNPNAQPYEVKKSVQLCVANETMEEKKLKVVWSLRNSRSEILRGGEETVTVPALSSLWLDRQDCMDAGLYEDHVSYACYEADGAEPVSGGCVIFCAPKQYHFADPELTVRAEGDELVVDASAYARGVEIRNAADDMLLSDNYFDMDAGTRRVKILKGSPEGLQIRSVYNIR</sequence>
<dbReference type="AlphaFoldDB" id="A0A9D2L0J0"/>
<evidence type="ECO:0000256" key="10">
    <source>
        <dbReference type="ARBA" id="ARBA00038429"/>
    </source>
</evidence>
<dbReference type="EMBL" id="DWYY01000045">
    <property type="protein sequence ID" value="HJA92311.1"/>
    <property type="molecule type" value="Genomic_DNA"/>
</dbReference>
<keyword evidence="8" id="KW-0325">Glycoprotein</keyword>
<evidence type="ECO:0000259" key="14">
    <source>
        <dbReference type="Pfam" id="PF17753"/>
    </source>
</evidence>
<comment type="catalytic activity">
    <reaction evidence="1">
        <text>Hydrolysis of terminal, non-reducing beta-D-mannose residues in beta-D-mannosides.</text>
        <dbReference type="EC" id="3.2.1.25"/>
    </reaction>
</comment>
<dbReference type="Gene3D" id="2.60.40.10">
    <property type="entry name" value="Immunoglobulins"/>
    <property type="match status" value="2"/>
</dbReference>
<organism evidence="17 18">
    <name type="scientific">Candidatus Eisenbergiella merdipullorum</name>
    <dbReference type="NCBI Taxonomy" id="2838553"/>
    <lineage>
        <taxon>Bacteria</taxon>
        <taxon>Bacillati</taxon>
        <taxon>Bacillota</taxon>
        <taxon>Clostridia</taxon>
        <taxon>Lachnospirales</taxon>
        <taxon>Lachnospiraceae</taxon>
        <taxon>Eisenbergiella</taxon>
    </lineage>
</organism>
<keyword evidence="9" id="KW-0326">Glycosidase</keyword>
<evidence type="ECO:0000256" key="9">
    <source>
        <dbReference type="ARBA" id="ARBA00023295"/>
    </source>
</evidence>
<dbReference type="InterPro" id="IPR006102">
    <property type="entry name" value="Ig-like_GH2"/>
</dbReference>
<dbReference type="PANTHER" id="PTHR43730">
    <property type="entry name" value="BETA-MANNOSIDASE"/>
    <property type="match status" value="1"/>
</dbReference>
<dbReference type="InterPro" id="IPR013783">
    <property type="entry name" value="Ig-like_fold"/>
</dbReference>
<comment type="pathway">
    <text evidence="3">Glycan metabolism; N-glycan degradation.</text>
</comment>
<name>A0A9D2L0J0_9FIRM</name>
<dbReference type="InterPro" id="IPR008979">
    <property type="entry name" value="Galactose-bd-like_sf"/>
</dbReference>
<dbReference type="GO" id="GO:0004567">
    <property type="term" value="F:beta-mannosidase activity"/>
    <property type="evidence" value="ECO:0007669"/>
    <property type="project" value="UniProtKB-EC"/>
</dbReference>
<dbReference type="GO" id="GO:0006516">
    <property type="term" value="P:glycoprotein catabolic process"/>
    <property type="evidence" value="ECO:0007669"/>
    <property type="project" value="TreeGrafter"/>
</dbReference>
<dbReference type="Pfam" id="PF17786">
    <property type="entry name" value="Mannosidase_ig"/>
    <property type="match status" value="1"/>
</dbReference>
<evidence type="ECO:0000259" key="15">
    <source>
        <dbReference type="Pfam" id="PF17786"/>
    </source>
</evidence>
<proteinExistence type="inferred from homology"/>
<feature type="domain" description="Mannosidase Ig/CBM-like" evidence="15">
    <location>
        <begin position="682"/>
        <end position="767"/>
    </location>
</feature>
<dbReference type="FunFam" id="3.20.20.80:FF:000050">
    <property type="entry name" value="Beta-mannosidase B"/>
    <property type="match status" value="1"/>
</dbReference>
<dbReference type="Pfam" id="PF00703">
    <property type="entry name" value="Glyco_hydro_2"/>
    <property type="match status" value="1"/>
</dbReference>
<reference evidence="17" key="2">
    <citation type="submission" date="2021-04" db="EMBL/GenBank/DDBJ databases">
        <authorList>
            <person name="Gilroy R."/>
        </authorList>
    </citation>
    <scope>NUCLEOTIDE SEQUENCE</scope>
    <source>
        <strain evidence="17">CHK179-7159</strain>
    </source>
</reference>
<dbReference type="InterPro" id="IPR036156">
    <property type="entry name" value="Beta-gal/glucu_dom_sf"/>
</dbReference>
<evidence type="ECO:0000313" key="17">
    <source>
        <dbReference type="EMBL" id="HJA92311.1"/>
    </source>
</evidence>
<comment type="caution">
    <text evidence="17">The sequence shown here is derived from an EMBL/GenBank/DDBJ whole genome shotgun (WGS) entry which is preliminary data.</text>
</comment>
<feature type="domain" description="Glycoside hydrolase family 2 immunoglobulin-like beta-sandwich" evidence="13">
    <location>
        <begin position="192"/>
        <end position="312"/>
    </location>
</feature>
<evidence type="ECO:0000256" key="6">
    <source>
        <dbReference type="ARBA" id="ARBA00022525"/>
    </source>
</evidence>
<gene>
    <name evidence="17" type="ORF">H9717_04230</name>
</gene>
<keyword evidence="6" id="KW-0964">Secreted</keyword>
<dbReference type="InterPro" id="IPR054593">
    <property type="entry name" value="Beta-mannosidase-like_N2"/>
</dbReference>
<protein>
    <recommendedName>
        <fullName evidence="11">Beta-mannosidase B</fullName>
        <ecNumber evidence="5">3.2.1.25</ecNumber>
    </recommendedName>
    <alternativeName>
        <fullName evidence="12">Mannanase B</fullName>
    </alternativeName>
</protein>
<dbReference type="Pfam" id="PF17753">
    <property type="entry name" value="Ig_mannosidase"/>
    <property type="match status" value="1"/>
</dbReference>
<evidence type="ECO:0000256" key="1">
    <source>
        <dbReference type="ARBA" id="ARBA00000829"/>
    </source>
</evidence>
<dbReference type="InterPro" id="IPR041625">
    <property type="entry name" value="Beta-mannosidase_Ig"/>
</dbReference>
<dbReference type="GO" id="GO:0005975">
    <property type="term" value="P:carbohydrate metabolic process"/>
    <property type="evidence" value="ECO:0007669"/>
    <property type="project" value="InterPro"/>
</dbReference>
<keyword evidence="7 17" id="KW-0378">Hydrolase</keyword>
<evidence type="ECO:0000256" key="12">
    <source>
        <dbReference type="ARBA" id="ARBA00041614"/>
    </source>
</evidence>
<dbReference type="GO" id="GO:0005576">
    <property type="term" value="C:extracellular region"/>
    <property type="evidence" value="ECO:0007669"/>
    <property type="project" value="UniProtKB-SubCell"/>
</dbReference>
<reference evidence="17" key="1">
    <citation type="journal article" date="2021" name="PeerJ">
        <title>Extensive microbial diversity within the chicken gut microbiome revealed by metagenomics and culture.</title>
        <authorList>
            <person name="Gilroy R."/>
            <person name="Ravi A."/>
            <person name="Getino M."/>
            <person name="Pursley I."/>
            <person name="Horton D.L."/>
            <person name="Alikhan N.F."/>
            <person name="Baker D."/>
            <person name="Gharbi K."/>
            <person name="Hall N."/>
            <person name="Watson M."/>
            <person name="Adriaenssens E.M."/>
            <person name="Foster-Nyarko E."/>
            <person name="Jarju S."/>
            <person name="Secka A."/>
            <person name="Antonio M."/>
            <person name="Oren A."/>
            <person name="Chaudhuri R.R."/>
            <person name="La Ragione R."/>
            <person name="Hildebrand F."/>
            <person name="Pallen M.J."/>
        </authorList>
    </citation>
    <scope>NUCLEOTIDE SEQUENCE</scope>
    <source>
        <strain evidence="17">CHK179-7159</strain>
    </source>
</reference>
<dbReference type="InterPro" id="IPR041447">
    <property type="entry name" value="Mannosidase_ig"/>
</dbReference>
<dbReference type="Proteomes" id="UP000886858">
    <property type="component" value="Unassembled WGS sequence"/>
</dbReference>